<evidence type="ECO:0000313" key="4">
    <source>
        <dbReference type="Proteomes" id="UP001158049"/>
    </source>
</evidence>
<feature type="compositionally biased region" description="Low complexity" evidence="1">
    <location>
        <begin position="88"/>
        <end position="100"/>
    </location>
</feature>
<dbReference type="EMBL" id="FXUL01000022">
    <property type="protein sequence ID" value="SMP75360.1"/>
    <property type="molecule type" value="Genomic_DNA"/>
</dbReference>
<evidence type="ECO:0000256" key="1">
    <source>
        <dbReference type="SAM" id="MobiDB-lite"/>
    </source>
</evidence>
<dbReference type="RefSeq" id="WP_283444613.1">
    <property type="nucleotide sequence ID" value="NZ_FXUL01000022.1"/>
</dbReference>
<evidence type="ECO:0008006" key="5">
    <source>
        <dbReference type="Google" id="ProtNLM"/>
    </source>
</evidence>
<organism evidence="3 4">
    <name type="scientific">Noviherbaspirillum suwonense</name>
    <dbReference type="NCBI Taxonomy" id="1224511"/>
    <lineage>
        <taxon>Bacteria</taxon>
        <taxon>Pseudomonadati</taxon>
        <taxon>Pseudomonadota</taxon>
        <taxon>Betaproteobacteria</taxon>
        <taxon>Burkholderiales</taxon>
        <taxon>Oxalobacteraceae</taxon>
        <taxon>Noviherbaspirillum</taxon>
    </lineage>
</organism>
<keyword evidence="2" id="KW-0732">Signal</keyword>
<feature type="region of interest" description="Disordered" evidence="1">
    <location>
        <begin position="84"/>
        <end position="119"/>
    </location>
</feature>
<feature type="chain" id="PRO_5047232438" description="UrcA family protein" evidence="2">
    <location>
        <begin position="24"/>
        <end position="119"/>
    </location>
</feature>
<reference evidence="3 4" key="1">
    <citation type="submission" date="2017-05" db="EMBL/GenBank/DDBJ databases">
        <authorList>
            <person name="Varghese N."/>
            <person name="Submissions S."/>
        </authorList>
    </citation>
    <scope>NUCLEOTIDE SEQUENCE [LARGE SCALE GENOMIC DNA]</scope>
    <source>
        <strain evidence="3 4">DSM 26001</strain>
    </source>
</reference>
<evidence type="ECO:0000256" key="2">
    <source>
        <dbReference type="SAM" id="SignalP"/>
    </source>
</evidence>
<proteinExistence type="predicted"/>
<gene>
    <name evidence="3" type="ORF">SAMN06295970_12280</name>
</gene>
<dbReference type="Proteomes" id="UP001158049">
    <property type="component" value="Unassembled WGS sequence"/>
</dbReference>
<accession>A0ABY1QM66</accession>
<feature type="signal peptide" evidence="2">
    <location>
        <begin position="1"/>
        <end position="23"/>
    </location>
</feature>
<feature type="compositionally biased region" description="Gly residues" evidence="1">
    <location>
        <begin position="101"/>
        <end position="113"/>
    </location>
</feature>
<feature type="compositionally biased region" description="Basic and acidic residues" evidence="1">
    <location>
        <begin position="32"/>
        <end position="45"/>
    </location>
</feature>
<comment type="caution">
    <text evidence="3">The sequence shown here is derived from an EMBL/GenBank/DDBJ whole genome shotgun (WGS) entry which is preliminary data.</text>
</comment>
<feature type="region of interest" description="Disordered" evidence="1">
    <location>
        <begin position="22"/>
        <end position="51"/>
    </location>
</feature>
<sequence>MNKVIPRCAFFLLLACSALPASAARNTGDAMSRTEERRQMTEDSSPRAAYSRMVKEANAAYAEAVRECGRMAAGQRASCMREAKTNLSGDLASARSQSSSGGSGLGSASGSGRGTTMQR</sequence>
<keyword evidence="4" id="KW-1185">Reference proteome</keyword>
<name>A0ABY1QM66_9BURK</name>
<evidence type="ECO:0000313" key="3">
    <source>
        <dbReference type="EMBL" id="SMP75360.1"/>
    </source>
</evidence>
<protein>
    <recommendedName>
        <fullName evidence="5">UrcA family protein</fullName>
    </recommendedName>
</protein>